<proteinExistence type="predicted"/>
<accession>A0A5C4MCI9</accession>
<dbReference type="EMBL" id="VDFR01000144">
    <property type="protein sequence ID" value="TNC35684.1"/>
    <property type="molecule type" value="Genomic_DNA"/>
</dbReference>
<organism evidence="1 3">
    <name type="scientific">Mumia zhuanghuii</name>
    <dbReference type="NCBI Taxonomy" id="2585211"/>
    <lineage>
        <taxon>Bacteria</taxon>
        <taxon>Bacillati</taxon>
        <taxon>Actinomycetota</taxon>
        <taxon>Actinomycetes</taxon>
        <taxon>Propionibacteriales</taxon>
        <taxon>Nocardioidaceae</taxon>
        <taxon>Mumia</taxon>
    </lineage>
</organism>
<dbReference type="Proteomes" id="UP000306740">
    <property type="component" value="Unassembled WGS sequence"/>
</dbReference>
<dbReference type="AlphaFoldDB" id="A0A5C4MCI9"/>
<dbReference type="RefSeq" id="WP_139105054.1">
    <property type="nucleotide sequence ID" value="NZ_VDFR01000007.1"/>
</dbReference>
<evidence type="ECO:0000313" key="2">
    <source>
        <dbReference type="EMBL" id="TNC51699.1"/>
    </source>
</evidence>
<sequence length="255" mass="27868">MPKNHPDVISPGPVLIERMVQRCSTRDDFPVEPGSSLSADDIASNPYRTSAVLRMSVTAAIDHLHAVKMLVVDQQLPQGTATWSLARGGLENLATAYWVLGPDRRDERIERTLRWHAQNVMDSDDATRHLDVPSTASAEARLSELDAVARRRLLEPAQVRRGYACTEAVDYAEAYLPPSGLGVRRPWQLSAGFTYGRPWAPAGAAVLETSSARPHVLGAGTSSAPGNVLYPYLAAVQLLEAFLRLYEVRAKTSLV</sequence>
<gene>
    <name evidence="2" type="ORF">FHE65_01500</name>
    <name evidence="1" type="ORF">FHE65_26850</name>
</gene>
<reference evidence="1 3" key="1">
    <citation type="submission" date="2019-05" db="EMBL/GenBank/DDBJ databases">
        <title>Mumia sp. nov., isolated from the intestinal contents of plateau pika (Ochotona curzoniae) in the Qinghai-Tibet plateau of China.</title>
        <authorList>
            <person name="Tian Z."/>
        </authorList>
    </citation>
    <scope>NUCLEOTIDE SEQUENCE [LARGE SCALE GENOMIC DNA]</scope>
    <source>
        <strain evidence="3">527</strain>
        <strain evidence="1">Z527</strain>
    </source>
</reference>
<dbReference type="EMBL" id="VDFR01000007">
    <property type="protein sequence ID" value="TNC51699.1"/>
    <property type="molecule type" value="Genomic_DNA"/>
</dbReference>
<dbReference type="OrthoDB" id="4045431at2"/>
<name>A0A5C4MCI9_9ACTN</name>
<evidence type="ECO:0000313" key="1">
    <source>
        <dbReference type="EMBL" id="TNC35684.1"/>
    </source>
</evidence>
<evidence type="ECO:0000313" key="3">
    <source>
        <dbReference type="Proteomes" id="UP000306740"/>
    </source>
</evidence>
<comment type="caution">
    <text evidence="1">The sequence shown here is derived from an EMBL/GenBank/DDBJ whole genome shotgun (WGS) entry which is preliminary data.</text>
</comment>
<protein>
    <submittedName>
        <fullName evidence="1">Uncharacterized protein</fullName>
    </submittedName>
</protein>